<dbReference type="GO" id="GO:0006260">
    <property type="term" value="P:DNA replication"/>
    <property type="evidence" value="ECO:0007669"/>
    <property type="project" value="UniProtKB-KW"/>
</dbReference>
<dbReference type="PROSITE" id="PS50160">
    <property type="entry name" value="DNA_LIGASE_A3"/>
    <property type="match status" value="1"/>
</dbReference>
<dbReference type="GO" id="GO:0005524">
    <property type="term" value="F:ATP binding"/>
    <property type="evidence" value="ECO:0007669"/>
    <property type="project" value="InterPro"/>
</dbReference>
<accession>A0A0M4PJV0</accession>
<evidence type="ECO:0000256" key="2">
    <source>
        <dbReference type="ARBA" id="ARBA00022598"/>
    </source>
</evidence>
<dbReference type="CDD" id="cd08041">
    <property type="entry name" value="OBF_kDNA_ligase_like"/>
    <property type="match status" value="1"/>
</dbReference>
<comment type="cofactor">
    <cofactor evidence="1">
        <name>a divalent metal cation</name>
        <dbReference type="ChEBI" id="CHEBI:60240"/>
    </cofactor>
</comment>
<dbReference type="EMBL" id="CP010552">
    <property type="protein sequence ID" value="ALE52049.1"/>
    <property type="molecule type" value="Genomic_DNA"/>
</dbReference>
<dbReference type="CDD" id="cd07896">
    <property type="entry name" value="Adenylation_kDNA_ligase_like"/>
    <property type="match status" value="1"/>
</dbReference>
<dbReference type="AlphaFoldDB" id="A0A0M4PJV0"/>
<dbReference type="STRING" id="1705394.SP60_01620"/>
<keyword evidence="4" id="KW-0227">DNA damage</keyword>
<dbReference type="InterPro" id="IPR012340">
    <property type="entry name" value="NA-bd_OB-fold"/>
</dbReference>
<dbReference type="Proteomes" id="UP000058020">
    <property type="component" value="Chromosome"/>
</dbReference>
<dbReference type="RefSeq" id="WP_053950981.1">
    <property type="nucleotide sequence ID" value="NZ_CP010552.1"/>
</dbReference>
<reference evidence="8 9" key="1">
    <citation type="journal article" date="2015" name="Genome Announc.">
        <title>Genome Sequence of 'Candidatus Thioglobus autotrophica' Strain EF1, a Chemoautotroph from the SUP05 Clade of Marine Gammaproteobacteria.</title>
        <authorList>
            <person name="Shah V."/>
            <person name="Morris R.M."/>
        </authorList>
    </citation>
    <scope>NUCLEOTIDE SEQUENCE [LARGE SCALE GENOMIC DNA]</scope>
    <source>
        <strain evidence="8 9">EF1</strain>
    </source>
</reference>
<dbReference type="Gene3D" id="3.30.1490.70">
    <property type="match status" value="1"/>
</dbReference>
<dbReference type="InterPro" id="IPR012310">
    <property type="entry name" value="DNA_ligase_ATP-dep_cent"/>
</dbReference>
<dbReference type="GO" id="GO:0006281">
    <property type="term" value="P:DNA repair"/>
    <property type="evidence" value="ECO:0007669"/>
    <property type="project" value="UniProtKB-KW"/>
</dbReference>
<evidence type="ECO:0000256" key="3">
    <source>
        <dbReference type="ARBA" id="ARBA00022705"/>
    </source>
</evidence>
<dbReference type="PANTHER" id="PTHR47810:SF1">
    <property type="entry name" value="DNA LIGASE B"/>
    <property type="match status" value="1"/>
</dbReference>
<protein>
    <submittedName>
        <fullName evidence="8">DNA ligase</fullName>
    </submittedName>
</protein>
<evidence type="ECO:0000256" key="5">
    <source>
        <dbReference type="ARBA" id="ARBA00023204"/>
    </source>
</evidence>
<gene>
    <name evidence="8" type="ORF">SP60_01620</name>
</gene>
<dbReference type="Pfam" id="PF01068">
    <property type="entry name" value="DNA_ligase_A_M"/>
    <property type="match status" value="1"/>
</dbReference>
<name>A0A0M4PJV0_9GAMM</name>
<evidence type="ECO:0000259" key="7">
    <source>
        <dbReference type="PROSITE" id="PS50160"/>
    </source>
</evidence>
<dbReference type="GO" id="GO:0003910">
    <property type="term" value="F:DNA ligase (ATP) activity"/>
    <property type="evidence" value="ECO:0007669"/>
    <property type="project" value="UniProtKB-EC"/>
</dbReference>
<dbReference type="PATRIC" id="fig|1705394.5.peg.326"/>
<keyword evidence="9" id="KW-1185">Reference proteome</keyword>
<dbReference type="SUPFAM" id="SSF50249">
    <property type="entry name" value="Nucleic acid-binding proteins"/>
    <property type="match status" value="1"/>
</dbReference>
<dbReference type="Gene3D" id="2.40.50.140">
    <property type="entry name" value="Nucleic acid-binding proteins"/>
    <property type="match status" value="1"/>
</dbReference>
<evidence type="ECO:0000256" key="6">
    <source>
        <dbReference type="ARBA" id="ARBA00034003"/>
    </source>
</evidence>
<feature type="domain" description="ATP-dependent DNA ligase family profile" evidence="7">
    <location>
        <begin position="107"/>
        <end position="227"/>
    </location>
</feature>
<dbReference type="GO" id="GO:0006310">
    <property type="term" value="P:DNA recombination"/>
    <property type="evidence" value="ECO:0007669"/>
    <property type="project" value="InterPro"/>
</dbReference>
<dbReference type="KEGG" id="tho:SP60_01620"/>
<keyword evidence="3" id="KW-0235">DNA replication</keyword>
<dbReference type="InterPro" id="IPR016059">
    <property type="entry name" value="DNA_ligase_ATP-dep_CS"/>
</dbReference>
<dbReference type="OrthoDB" id="9782700at2"/>
<comment type="catalytic activity">
    <reaction evidence="6">
        <text>ATP + (deoxyribonucleotide)n-3'-hydroxyl + 5'-phospho-(deoxyribonucleotide)m = (deoxyribonucleotide)n+m + AMP + diphosphate.</text>
        <dbReference type="EC" id="6.5.1.1"/>
    </reaction>
</comment>
<evidence type="ECO:0000256" key="1">
    <source>
        <dbReference type="ARBA" id="ARBA00001968"/>
    </source>
</evidence>
<keyword evidence="2 8" id="KW-0436">Ligase</keyword>
<keyword evidence="5" id="KW-0234">DNA repair</keyword>
<dbReference type="Gene3D" id="3.30.470.30">
    <property type="entry name" value="DNA ligase/mRNA capping enzyme"/>
    <property type="match status" value="1"/>
</dbReference>
<dbReference type="InterPro" id="IPR050326">
    <property type="entry name" value="NAD_dep_DNA_ligaseB"/>
</dbReference>
<organism evidence="8 9">
    <name type="scientific">Candidatus Thioglobus autotrophicus</name>
    <dbReference type="NCBI Taxonomy" id="1705394"/>
    <lineage>
        <taxon>Bacteria</taxon>
        <taxon>Pseudomonadati</taxon>
        <taxon>Pseudomonadota</taxon>
        <taxon>Gammaproteobacteria</taxon>
        <taxon>Candidatus Pseudothioglobaceae</taxon>
        <taxon>Candidatus Thioglobus</taxon>
    </lineage>
</organism>
<dbReference type="InterPro" id="IPR029319">
    <property type="entry name" value="DNA_ligase_OB"/>
</dbReference>
<evidence type="ECO:0000256" key="4">
    <source>
        <dbReference type="ARBA" id="ARBA00022763"/>
    </source>
</evidence>
<dbReference type="PROSITE" id="PS00333">
    <property type="entry name" value="DNA_LIGASE_A2"/>
    <property type="match status" value="1"/>
</dbReference>
<dbReference type="SUPFAM" id="SSF56091">
    <property type="entry name" value="DNA ligase/mRNA capping enzyme, catalytic domain"/>
    <property type="match status" value="1"/>
</dbReference>
<evidence type="ECO:0000313" key="9">
    <source>
        <dbReference type="Proteomes" id="UP000058020"/>
    </source>
</evidence>
<sequence>MFKTSIKLVFAYLMLVQVALATKPDLFLLKTYDDSKDVVGWVMSEKLDGIRGFWTGKELLTRGGVKLTPPKWFIKNYPPFAIDGELWTKRNDFENISSIVRTKNADDRWKLITHNIFEVPNQQGGLLERLSVLKSHLFSHSVPHLKVLKQTQIQSKQQLQNFLTEVTSHKGEGVVVRNPSTLYQTGRLSSALKVKQYLDTECTILEILPGKGKYQNMMGSVLCQTDSGKKLKIGSGFKDKDRSNPPAIGSKITFKYYGFTKKGSFKYPVYLRVRQE</sequence>
<dbReference type="Pfam" id="PF14743">
    <property type="entry name" value="DNA_ligase_OB_2"/>
    <property type="match status" value="1"/>
</dbReference>
<dbReference type="PANTHER" id="PTHR47810">
    <property type="entry name" value="DNA LIGASE"/>
    <property type="match status" value="1"/>
</dbReference>
<proteinExistence type="predicted"/>
<evidence type="ECO:0000313" key="8">
    <source>
        <dbReference type="EMBL" id="ALE52049.1"/>
    </source>
</evidence>
<dbReference type="NCBIfam" id="NF006592">
    <property type="entry name" value="PRK09125.1"/>
    <property type="match status" value="1"/>
</dbReference>